<accession>A0A0M6WWW0</accession>
<protein>
    <submittedName>
        <fullName evidence="1">Uncharacterized protein</fullName>
    </submittedName>
</protein>
<reference evidence="3" key="2">
    <citation type="submission" date="2015-05" db="EMBL/GenBank/DDBJ databases">
        <authorList>
            <consortium name="Pathogen Informatics"/>
        </authorList>
    </citation>
    <scope>NUCLEOTIDE SEQUENCE [LARGE SCALE GENOMIC DNA]</scope>
    <source>
        <strain evidence="2 4">2789STDY5608863</strain>
        <strain evidence="3">M72</strain>
    </source>
</reference>
<evidence type="ECO:0000313" key="3">
    <source>
        <dbReference type="Proteomes" id="UP000049979"/>
    </source>
</evidence>
<dbReference type="STRING" id="301302.ERS852420_01252"/>
<dbReference type="EMBL" id="CVRR01000048">
    <property type="protein sequence ID" value="CRL41649.1"/>
    <property type="molecule type" value="Genomic_DNA"/>
</dbReference>
<keyword evidence="3" id="KW-1185">Reference proteome</keyword>
<reference evidence="1" key="1">
    <citation type="submission" date="2015-05" db="EMBL/GenBank/DDBJ databases">
        <authorList>
            <person name="Wang D.B."/>
            <person name="Wang M."/>
        </authorList>
    </citation>
    <scope>NUCLEOTIDE SEQUENCE [LARGE SCALE GENOMIC DNA]</scope>
    <source>
        <strain evidence="1">M72</strain>
    </source>
</reference>
<name>A0A0M6WWW0_9FIRM</name>
<gene>
    <name evidence="2" type="ORF">ERS852420_01252</name>
    <name evidence="1" type="ORF">M72_13161</name>
</gene>
<evidence type="ECO:0000313" key="1">
    <source>
        <dbReference type="EMBL" id="CRL41649.1"/>
    </source>
</evidence>
<sequence>MDAKKFGVLWYYGEMSARILNGVTAQRMIEVIRI</sequence>
<organism evidence="1 3">
    <name type="scientific">Roseburia faecis</name>
    <dbReference type="NCBI Taxonomy" id="301302"/>
    <lineage>
        <taxon>Bacteria</taxon>
        <taxon>Bacillati</taxon>
        <taxon>Bacillota</taxon>
        <taxon>Clostridia</taxon>
        <taxon>Lachnospirales</taxon>
        <taxon>Lachnospiraceae</taxon>
        <taxon>Roseburia</taxon>
    </lineage>
</organism>
<dbReference type="Proteomes" id="UP000095495">
    <property type="component" value="Unassembled WGS sequence"/>
</dbReference>
<dbReference type="EMBL" id="CYXV01000004">
    <property type="protein sequence ID" value="CUM87662.1"/>
    <property type="molecule type" value="Genomic_DNA"/>
</dbReference>
<proteinExistence type="predicted"/>
<evidence type="ECO:0000313" key="2">
    <source>
        <dbReference type="EMBL" id="CUM87662.1"/>
    </source>
</evidence>
<dbReference type="Proteomes" id="UP000049979">
    <property type="component" value="Unassembled WGS sequence"/>
</dbReference>
<dbReference type="AlphaFoldDB" id="A0A0M6WWW0"/>
<evidence type="ECO:0000313" key="4">
    <source>
        <dbReference type="Proteomes" id="UP000095495"/>
    </source>
</evidence>